<protein>
    <submittedName>
        <fullName evidence="1">Uncharacterized protein</fullName>
    </submittedName>
</protein>
<reference evidence="1" key="1">
    <citation type="journal article" date="2020" name="New Phytol.">
        <title>Comparative genomics reveals dynamic genome evolution in host specialist ectomycorrhizal fungi.</title>
        <authorList>
            <person name="Lofgren L.A."/>
            <person name="Nguyen N.H."/>
            <person name="Vilgalys R."/>
            <person name="Ruytinx J."/>
            <person name="Liao H.L."/>
            <person name="Branco S."/>
            <person name="Kuo A."/>
            <person name="LaButti K."/>
            <person name="Lipzen A."/>
            <person name="Andreopoulos W."/>
            <person name="Pangilinan J."/>
            <person name="Riley R."/>
            <person name="Hundley H."/>
            <person name="Na H."/>
            <person name="Barry K."/>
            <person name="Grigoriev I.V."/>
            <person name="Stajich J.E."/>
            <person name="Kennedy P.G."/>
        </authorList>
    </citation>
    <scope>NUCLEOTIDE SEQUENCE</scope>
    <source>
        <strain evidence="1">DOB743</strain>
    </source>
</reference>
<evidence type="ECO:0000313" key="2">
    <source>
        <dbReference type="Proteomes" id="UP000714275"/>
    </source>
</evidence>
<proteinExistence type="predicted"/>
<evidence type="ECO:0000313" key="1">
    <source>
        <dbReference type="EMBL" id="KAG1776250.1"/>
    </source>
</evidence>
<dbReference type="EMBL" id="JABBWD010000028">
    <property type="protein sequence ID" value="KAG1776250.1"/>
    <property type="molecule type" value="Genomic_DNA"/>
</dbReference>
<dbReference type="AlphaFoldDB" id="A0A9P7D123"/>
<dbReference type="Proteomes" id="UP000714275">
    <property type="component" value="Unassembled WGS sequence"/>
</dbReference>
<dbReference type="OrthoDB" id="2692366at2759"/>
<sequence length="154" mass="17471">MVPFWFGLAEPFRTVIDFDCDNVGLHVKMLSSGFALLVNQANFSLFKVKAFTTSSSKSRQAILREANSKWFIKIWAGTQLEASLYVSNYHQAFLTDESFHEQPQTSTWIWMGSSVQLDFSLSDHHTIFACIAFPDLEYLAEGAASNQFEELKVV</sequence>
<name>A0A9P7D123_9AGAM</name>
<comment type="caution">
    <text evidence="1">The sequence shown here is derived from an EMBL/GenBank/DDBJ whole genome shotgun (WGS) entry which is preliminary data.</text>
</comment>
<keyword evidence="2" id="KW-1185">Reference proteome</keyword>
<accession>A0A9P7D123</accession>
<organism evidence="1 2">
    <name type="scientific">Suillus placidus</name>
    <dbReference type="NCBI Taxonomy" id="48579"/>
    <lineage>
        <taxon>Eukaryota</taxon>
        <taxon>Fungi</taxon>
        <taxon>Dikarya</taxon>
        <taxon>Basidiomycota</taxon>
        <taxon>Agaricomycotina</taxon>
        <taxon>Agaricomycetes</taxon>
        <taxon>Agaricomycetidae</taxon>
        <taxon>Boletales</taxon>
        <taxon>Suillineae</taxon>
        <taxon>Suillaceae</taxon>
        <taxon>Suillus</taxon>
    </lineage>
</organism>
<gene>
    <name evidence="1" type="ORF">EV702DRAFT_1046395</name>
</gene>